<accession>A0AAN4ZAZ4</accession>
<proteinExistence type="predicted"/>
<feature type="coiled-coil region" evidence="1">
    <location>
        <begin position="101"/>
        <end position="166"/>
    </location>
</feature>
<organism evidence="3 4">
    <name type="scientific">Pristionchus mayeri</name>
    <dbReference type="NCBI Taxonomy" id="1317129"/>
    <lineage>
        <taxon>Eukaryota</taxon>
        <taxon>Metazoa</taxon>
        <taxon>Ecdysozoa</taxon>
        <taxon>Nematoda</taxon>
        <taxon>Chromadorea</taxon>
        <taxon>Rhabditida</taxon>
        <taxon>Rhabditina</taxon>
        <taxon>Diplogasteromorpha</taxon>
        <taxon>Diplogasteroidea</taxon>
        <taxon>Neodiplogasteridae</taxon>
        <taxon>Pristionchus</taxon>
    </lineage>
</organism>
<evidence type="ECO:0000256" key="1">
    <source>
        <dbReference type="SAM" id="Coils"/>
    </source>
</evidence>
<feature type="compositionally biased region" description="Basic residues" evidence="2">
    <location>
        <begin position="1"/>
        <end position="11"/>
    </location>
</feature>
<keyword evidence="1" id="KW-0175">Coiled coil</keyword>
<dbReference type="EMBL" id="BTRK01000002">
    <property type="protein sequence ID" value="GMR37306.1"/>
    <property type="molecule type" value="Genomic_DNA"/>
</dbReference>
<feature type="region of interest" description="Disordered" evidence="2">
    <location>
        <begin position="260"/>
        <end position="290"/>
    </location>
</feature>
<evidence type="ECO:0000313" key="3">
    <source>
        <dbReference type="EMBL" id="GMR37306.1"/>
    </source>
</evidence>
<protein>
    <submittedName>
        <fullName evidence="3">Uncharacterized protein</fullName>
    </submittedName>
</protein>
<name>A0AAN4ZAZ4_9BILA</name>
<reference evidence="4" key="1">
    <citation type="submission" date="2022-10" db="EMBL/GenBank/DDBJ databases">
        <title>Genome assembly of Pristionchus species.</title>
        <authorList>
            <person name="Yoshida K."/>
            <person name="Sommer R.J."/>
        </authorList>
    </citation>
    <scope>NUCLEOTIDE SEQUENCE [LARGE SCALE GENOMIC DNA]</scope>
    <source>
        <strain evidence="4">RS5460</strain>
    </source>
</reference>
<dbReference type="AlphaFoldDB" id="A0AAN4ZAZ4"/>
<gene>
    <name evidence="3" type="ORF">PMAYCL1PPCAC_07501</name>
</gene>
<dbReference type="Proteomes" id="UP001328107">
    <property type="component" value="Unassembled WGS sequence"/>
</dbReference>
<feature type="region of interest" description="Disordered" evidence="2">
    <location>
        <begin position="348"/>
        <end position="386"/>
    </location>
</feature>
<evidence type="ECO:0000313" key="4">
    <source>
        <dbReference type="Proteomes" id="UP001328107"/>
    </source>
</evidence>
<feature type="region of interest" description="Disordered" evidence="2">
    <location>
        <begin position="1"/>
        <end position="43"/>
    </location>
</feature>
<sequence>KMAPQLRKKKSSGREERGGAKKAKAMQPGKDSMKRDSEHESEEIQIVFDVAEAANNGMPNVEEETEADVRVQLAEALQRKIQLKKELALSNGLVDEMGRTRKELCEAKEELTTSKEQLKDTRDKMDEMKALLTQTKDKLEETENELTNKTKQLEKANLEVRSAQRRAEYGESGLALMELKPSISGIHNANLHERVAEANTEIYSLKTRLSELLAKNEELNVIGVRLKRENEDWKKLKKDIELRGRSSVKSEELQSEVSRLRKERNEWRDKAEHESRKNKRLSDGDSNQLKKEKETWQLDWADEKKKNERLESKLKDLEKELDKFRIMYMKNERPSSLYGFKSDLSNYDERKKKSGEASVKPRERSSTCSGARKDEAGDIIRVHPIH</sequence>
<comment type="caution">
    <text evidence="3">The sequence shown here is derived from an EMBL/GenBank/DDBJ whole genome shotgun (WGS) entry which is preliminary data.</text>
</comment>
<evidence type="ECO:0000256" key="2">
    <source>
        <dbReference type="SAM" id="MobiDB-lite"/>
    </source>
</evidence>
<keyword evidence="4" id="KW-1185">Reference proteome</keyword>
<feature type="non-terminal residue" evidence="3">
    <location>
        <position position="1"/>
    </location>
</feature>